<dbReference type="SUPFAM" id="SSF56821">
    <property type="entry name" value="Prismane protein-like"/>
    <property type="match status" value="1"/>
</dbReference>
<dbReference type="Pfam" id="PF03063">
    <property type="entry name" value="Prismane"/>
    <property type="match status" value="1"/>
</dbReference>
<organism evidence="6 7">
    <name type="scientific">Chlorella sorokiniana</name>
    <name type="common">Freshwater green alga</name>
    <dbReference type="NCBI Taxonomy" id="3076"/>
    <lineage>
        <taxon>Eukaryota</taxon>
        <taxon>Viridiplantae</taxon>
        <taxon>Chlorophyta</taxon>
        <taxon>core chlorophytes</taxon>
        <taxon>Trebouxiophyceae</taxon>
        <taxon>Chlorellales</taxon>
        <taxon>Chlorellaceae</taxon>
        <taxon>Chlorella clade</taxon>
        <taxon>Chlorella</taxon>
    </lineage>
</organism>
<dbReference type="NCBIfam" id="NF003658">
    <property type="entry name" value="PRK05290.1"/>
    <property type="match status" value="1"/>
</dbReference>
<dbReference type="OrthoDB" id="1470350at2759"/>
<gene>
    <name evidence="6" type="ORF">C2E21_0778</name>
</gene>
<evidence type="ECO:0000256" key="2">
    <source>
        <dbReference type="ARBA" id="ARBA00022723"/>
    </source>
</evidence>
<accession>A0A2P6U2E8</accession>
<dbReference type="GO" id="GO:0005737">
    <property type="term" value="C:cytoplasm"/>
    <property type="evidence" value="ECO:0007669"/>
    <property type="project" value="InterPro"/>
</dbReference>
<dbReference type="InterPro" id="IPR004137">
    <property type="entry name" value="HCP/CODH"/>
</dbReference>
<proteinExistence type="inferred from homology"/>
<evidence type="ECO:0000256" key="4">
    <source>
        <dbReference type="ARBA" id="ARBA00023004"/>
    </source>
</evidence>
<dbReference type="HAMAP" id="MF_00069">
    <property type="entry name" value="Hydroxylam_reduct"/>
    <property type="match status" value="1"/>
</dbReference>
<dbReference type="PANTHER" id="PTHR30109">
    <property type="entry name" value="HYDROXYLAMINE REDUCTASE"/>
    <property type="match status" value="1"/>
</dbReference>
<dbReference type="Proteomes" id="UP000239899">
    <property type="component" value="Unassembled WGS sequence"/>
</dbReference>
<evidence type="ECO:0000256" key="5">
    <source>
        <dbReference type="ARBA" id="ARBA00023014"/>
    </source>
</evidence>
<dbReference type="PANTHER" id="PTHR30109:SF0">
    <property type="entry name" value="HYDROXYLAMINE REDUCTASE"/>
    <property type="match status" value="1"/>
</dbReference>
<keyword evidence="1" id="KW-0963">Cytoplasm</keyword>
<dbReference type="STRING" id="3076.A0A2P6U2E8"/>
<dbReference type="Gene3D" id="1.20.1270.20">
    <property type="match status" value="2"/>
</dbReference>
<dbReference type="EMBL" id="LHPG02000002">
    <property type="protein sequence ID" value="PRW60486.1"/>
    <property type="molecule type" value="Genomic_DNA"/>
</dbReference>
<keyword evidence="2" id="KW-0479">Metal-binding</keyword>
<evidence type="ECO:0000256" key="3">
    <source>
        <dbReference type="ARBA" id="ARBA00023002"/>
    </source>
</evidence>
<dbReference type="GO" id="GO:0051536">
    <property type="term" value="F:iron-sulfur cluster binding"/>
    <property type="evidence" value="ECO:0007669"/>
    <property type="project" value="UniProtKB-KW"/>
</dbReference>
<keyword evidence="4" id="KW-0408">Iron</keyword>
<sequence length="644" mass="69655">MLHQAATLAAVAQPAARPARAAGRRRTTVIAQAHNPAQPPKAAMAEAPTLDGPILDNAMFCYQCEQTARGTGCTTVGVCGKTPETTYLQDLLTYSCKGLGCWAHFAAQQGVEVPTQVYSLLHAATFATLTNVNFDDARFKEYIVECHALREKVEAALKAAGVTATPPTPAGLPWFDLLPHPAAFKPSQAHLHNASIEHLVETGKKASLEHRRHVVDPTLLGLHEMICYGLRGLGAYAHHAEVLGERDASVDRFMAEGYAFLCSEDSLDLGKARQGLRSSATLAMVDATGAAGLTGMTILDRGHTTKFGHPEPTAVRISPKVGKAILISGHDLQDTYDLLVQTEGKGINVWTHGELLPAHGYPVLKKRFPHLAGNYGGAWYAQQKEFAEFPGPILMTTNCISEPKKSYHDRIWTTGEVGWPGVGHIEGKPGQTKDYSAVINKALEMPGFAWEPKEEEVKTVMTGFARNAVLGVAGEVVKAVQEGHLKHIFLVGGCDGHEPDRKYFTQVADGTPDDTLLLTLGCGKFRFYDHDYGMLPGTSLPRMLDMGQCNDAYSAIVVASKLAEVFGTDVNGLPLSLDLSWLEQKAVIILLTLLHLNVKNIRIGPKAPAFLTPESLAVIVDKWNLQVTDVKHPEADLAAMLQGH</sequence>
<protein>
    <submittedName>
        <fullName evidence="6">Hydroxylamine reductase</fullName>
    </submittedName>
</protein>
<dbReference type="GO" id="GO:0042542">
    <property type="term" value="P:response to hydrogen peroxide"/>
    <property type="evidence" value="ECO:0007669"/>
    <property type="project" value="TreeGrafter"/>
</dbReference>
<reference evidence="6 7" key="1">
    <citation type="journal article" date="2018" name="Plant J.">
        <title>Genome sequences of Chlorella sorokiniana UTEX 1602 and Micractinium conductrix SAG 241.80: implications to maltose excretion by a green alga.</title>
        <authorList>
            <person name="Arriola M.B."/>
            <person name="Velmurugan N."/>
            <person name="Zhang Y."/>
            <person name="Plunkett M.H."/>
            <person name="Hondzo H."/>
            <person name="Barney B.M."/>
        </authorList>
    </citation>
    <scope>NUCLEOTIDE SEQUENCE [LARGE SCALE GENOMIC DNA]</scope>
    <source>
        <strain evidence="7">UTEX 1602</strain>
    </source>
</reference>
<dbReference type="Gene3D" id="3.40.50.2030">
    <property type="match status" value="2"/>
</dbReference>
<keyword evidence="5" id="KW-0411">Iron-sulfur</keyword>
<dbReference type="InterPro" id="IPR016099">
    <property type="entry name" value="Prismane-like_a/b-sand"/>
</dbReference>
<evidence type="ECO:0000256" key="1">
    <source>
        <dbReference type="ARBA" id="ARBA00022490"/>
    </source>
</evidence>
<dbReference type="InterPro" id="IPR011254">
    <property type="entry name" value="Prismane-like_sf"/>
</dbReference>
<dbReference type="NCBIfam" id="TIGR01703">
    <property type="entry name" value="hybrid_clust"/>
    <property type="match status" value="1"/>
</dbReference>
<evidence type="ECO:0000313" key="7">
    <source>
        <dbReference type="Proteomes" id="UP000239899"/>
    </source>
</evidence>
<keyword evidence="7" id="KW-1185">Reference proteome</keyword>
<dbReference type="GO" id="GO:0050418">
    <property type="term" value="F:hydroxylamine reductase activity"/>
    <property type="evidence" value="ECO:0007669"/>
    <property type="project" value="TreeGrafter"/>
</dbReference>
<dbReference type="GO" id="GO:0004601">
    <property type="term" value="F:peroxidase activity"/>
    <property type="evidence" value="ECO:0007669"/>
    <property type="project" value="TreeGrafter"/>
</dbReference>
<name>A0A2P6U2E8_CHLSO</name>
<evidence type="ECO:0000313" key="6">
    <source>
        <dbReference type="EMBL" id="PRW60486.1"/>
    </source>
</evidence>
<dbReference type="InterPro" id="IPR016100">
    <property type="entry name" value="Prismane_a-bundle"/>
</dbReference>
<dbReference type="FunFam" id="3.40.50.2030:FF:000002">
    <property type="entry name" value="Hydroxylamine reductase"/>
    <property type="match status" value="1"/>
</dbReference>
<dbReference type="AlphaFoldDB" id="A0A2P6U2E8"/>
<dbReference type="InterPro" id="IPR010048">
    <property type="entry name" value="Hydroxylam_reduct"/>
</dbReference>
<comment type="caution">
    <text evidence="6">The sequence shown here is derived from an EMBL/GenBank/DDBJ whole genome shotgun (WGS) entry which is preliminary data.</text>
</comment>
<keyword evidence="3" id="KW-0560">Oxidoreductase</keyword>
<dbReference type="GO" id="GO:0046872">
    <property type="term" value="F:metal ion binding"/>
    <property type="evidence" value="ECO:0007669"/>
    <property type="project" value="UniProtKB-KW"/>
</dbReference>